<dbReference type="GO" id="GO:0008795">
    <property type="term" value="F:NAD+ synthase activity"/>
    <property type="evidence" value="ECO:0007669"/>
    <property type="project" value="UniProtKB-UniRule"/>
</dbReference>
<comment type="function">
    <text evidence="7">Catalyzes the ATP-dependent amidation of deamido-NAD to form NAD. Uses L-glutamine as a nitrogen source.</text>
</comment>
<keyword evidence="4 7" id="KW-0547">Nucleotide-binding</keyword>
<dbReference type="Gene3D" id="3.40.50.620">
    <property type="entry name" value="HUPs"/>
    <property type="match status" value="1"/>
</dbReference>
<evidence type="ECO:0000256" key="8">
    <source>
        <dbReference type="PIRNR" id="PIRNR006630"/>
    </source>
</evidence>
<dbReference type="GO" id="GO:0009435">
    <property type="term" value="P:NAD+ biosynthetic process"/>
    <property type="evidence" value="ECO:0007669"/>
    <property type="project" value="UniProtKB-UniRule"/>
</dbReference>
<dbReference type="Gene3D" id="3.60.110.10">
    <property type="entry name" value="Carbon-nitrogen hydrolase"/>
    <property type="match status" value="1"/>
</dbReference>
<dbReference type="EC" id="6.3.5.1" evidence="7 8"/>
<feature type="active site" description="For glutaminase activity" evidence="7">
    <location>
        <position position="113"/>
    </location>
</feature>
<comment type="similarity">
    <text evidence="2 7 8">In the C-terminal section; belongs to the NAD synthetase family.</text>
</comment>
<dbReference type="InterPro" id="IPR022310">
    <property type="entry name" value="NAD/GMP_synthase"/>
</dbReference>
<dbReference type="Pfam" id="PF02540">
    <property type="entry name" value="NAD_synthase"/>
    <property type="match status" value="1"/>
</dbReference>
<dbReference type="InterPro" id="IPR003010">
    <property type="entry name" value="C-N_Hydrolase"/>
</dbReference>
<comment type="catalytic activity">
    <reaction evidence="7 8">
        <text>deamido-NAD(+) + L-glutamine + ATP + H2O = L-glutamate + AMP + diphosphate + NAD(+) + H(+)</text>
        <dbReference type="Rhea" id="RHEA:24384"/>
        <dbReference type="ChEBI" id="CHEBI:15377"/>
        <dbReference type="ChEBI" id="CHEBI:15378"/>
        <dbReference type="ChEBI" id="CHEBI:29985"/>
        <dbReference type="ChEBI" id="CHEBI:30616"/>
        <dbReference type="ChEBI" id="CHEBI:33019"/>
        <dbReference type="ChEBI" id="CHEBI:57540"/>
        <dbReference type="ChEBI" id="CHEBI:58359"/>
        <dbReference type="ChEBI" id="CHEBI:58437"/>
        <dbReference type="ChEBI" id="CHEBI:456215"/>
        <dbReference type="EC" id="6.3.5.1"/>
    </reaction>
</comment>
<dbReference type="PROSITE" id="PS50263">
    <property type="entry name" value="CN_HYDROLASE"/>
    <property type="match status" value="1"/>
</dbReference>
<dbReference type="STRING" id="246191.SAMN05660337_2874"/>
<reference evidence="12" key="1">
    <citation type="submission" date="2016-10" db="EMBL/GenBank/DDBJ databases">
        <authorList>
            <person name="Varghese N."/>
            <person name="Submissions S."/>
        </authorList>
    </citation>
    <scope>NUCLEOTIDE SEQUENCE [LARGE SCALE GENOMIC DNA]</scope>
    <source>
        <strain evidence="12">DSM 16995</strain>
    </source>
</reference>
<evidence type="ECO:0000256" key="2">
    <source>
        <dbReference type="ARBA" id="ARBA00007145"/>
    </source>
</evidence>
<dbReference type="InterPro" id="IPR036526">
    <property type="entry name" value="C-N_Hydrolase_sf"/>
</dbReference>
<dbReference type="Proteomes" id="UP000199053">
    <property type="component" value="Unassembled WGS sequence"/>
</dbReference>
<dbReference type="InterPro" id="IPR014729">
    <property type="entry name" value="Rossmann-like_a/b/a_fold"/>
</dbReference>
<comment type="similarity">
    <text evidence="9">Belongs to the NAD synthetase family.</text>
</comment>
<feature type="binding site" evidence="7">
    <location>
        <position position="402"/>
    </location>
    <ligand>
        <name>ATP</name>
        <dbReference type="ChEBI" id="CHEBI:30616"/>
    </ligand>
</feature>
<dbReference type="GO" id="GO:0003952">
    <property type="term" value="F:NAD+ synthase (glutamine-hydrolyzing) activity"/>
    <property type="evidence" value="ECO:0007669"/>
    <property type="project" value="UniProtKB-UniRule"/>
</dbReference>
<evidence type="ECO:0000259" key="10">
    <source>
        <dbReference type="PROSITE" id="PS50263"/>
    </source>
</evidence>
<evidence type="ECO:0000256" key="6">
    <source>
        <dbReference type="ARBA" id="ARBA00023027"/>
    </source>
</evidence>
<name>A0A1G9JMX3_9BACT</name>
<evidence type="ECO:0000313" key="11">
    <source>
        <dbReference type="EMBL" id="SDL38917.1"/>
    </source>
</evidence>
<comment type="caution">
    <text evidence="7">Lacks conserved residue(s) required for the propagation of feature annotation.</text>
</comment>
<dbReference type="Pfam" id="PF00795">
    <property type="entry name" value="CN_hydrolase"/>
    <property type="match status" value="1"/>
</dbReference>
<dbReference type="HAMAP" id="MF_02090">
    <property type="entry name" value="NadE_glutamine_dep"/>
    <property type="match status" value="1"/>
</dbReference>
<dbReference type="GO" id="GO:0004359">
    <property type="term" value="F:glutaminase activity"/>
    <property type="evidence" value="ECO:0007669"/>
    <property type="project" value="InterPro"/>
</dbReference>
<feature type="binding site" evidence="7">
    <location>
        <position position="520"/>
    </location>
    <ligand>
        <name>deamido-NAD(+)</name>
        <dbReference type="ChEBI" id="CHEBI:58437"/>
        <note>ligand shared between two neighboring subunits</note>
    </ligand>
</feature>
<dbReference type="InterPro" id="IPR003694">
    <property type="entry name" value="NAD_synthase"/>
</dbReference>
<feature type="binding site" evidence="7">
    <location>
        <position position="186"/>
    </location>
    <ligand>
        <name>L-glutamine</name>
        <dbReference type="ChEBI" id="CHEBI:58359"/>
    </ligand>
</feature>
<dbReference type="EMBL" id="FNGA01000004">
    <property type="protein sequence ID" value="SDL38917.1"/>
    <property type="molecule type" value="Genomic_DNA"/>
</dbReference>
<evidence type="ECO:0000256" key="5">
    <source>
        <dbReference type="ARBA" id="ARBA00022840"/>
    </source>
</evidence>
<evidence type="ECO:0000313" key="12">
    <source>
        <dbReference type="Proteomes" id="UP000199053"/>
    </source>
</evidence>
<comment type="pathway">
    <text evidence="1 7 8">Cofactor biosynthesis; NAD(+) biosynthesis; NAD(+) from deamido-NAD(+) (L-Gln route): step 1/1.</text>
</comment>
<dbReference type="InterPro" id="IPR014445">
    <property type="entry name" value="Gln-dep_NAD_synthase"/>
</dbReference>
<dbReference type="GO" id="GO:0005524">
    <property type="term" value="F:ATP binding"/>
    <property type="evidence" value="ECO:0007669"/>
    <property type="project" value="UniProtKB-UniRule"/>
</dbReference>
<feature type="binding site" evidence="7">
    <location>
        <position position="119"/>
    </location>
    <ligand>
        <name>L-glutamine</name>
        <dbReference type="ChEBI" id="CHEBI:58359"/>
    </ligand>
</feature>
<dbReference type="PANTHER" id="PTHR23090:SF9">
    <property type="entry name" value="GLUTAMINE-DEPENDENT NAD(+) SYNTHETASE"/>
    <property type="match status" value="1"/>
</dbReference>
<protein>
    <recommendedName>
        <fullName evidence="7 8">Glutamine-dependent NAD(+) synthetase</fullName>
        <ecNumber evidence="7 8">6.3.5.1</ecNumber>
    </recommendedName>
    <alternativeName>
        <fullName evidence="7 8">NAD(+) synthase [glutamine-hydrolyzing]</fullName>
    </alternativeName>
</protein>
<dbReference type="SUPFAM" id="SSF52402">
    <property type="entry name" value="Adenine nucleotide alpha hydrolases-like"/>
    <property type="match status" value="1"/>
</dbReference>
<accession>A0A1G9JMX3</accession>
<dbReference type="CDD" id="cd00553">
    <property type="entry name" value="NAD_synthase"/>
    <property type="match status" value="1"/>
</dbReference>
<evidence type="ECO:0000256" key="7">
    <source>
        <dbReference type="HAMAP-Rule" id="MF_02090"/>
    </source>
</evidence>
<gene>
    <name evidence="7" type="primary">nadE</name>
    <name evidence="11" type="ORF">SAMN05660337_2874</name>
</gene>
<dbReference type="AlphaFoldDB" id="A0A1G9JMX3"/>
<proteinExistence type="inferred from homology"/>
<evidence type="ECO:0000256" key="9">
    <source>
        <dbReference type="RuleBase" id="RU003811"/>
    </source>
</evidence>
<feature type="binding site" evidence="7">
    <location>
        <begin position="295"/>
        <end position="302"/>
    </location>
    <ligand>
        <name>ATP</name>
        <dbReference type="ChEBI" id="CHEBI:30616"/>
    </ligand>
</feature>
<dbReference type="FunFam" id="3.40.50.620:FF:000106">
    <property type="entry name" value="Glutamine-dependent NAD(+) synthetase"/>
    <property type="match status" value="1"/>
</dbReference>
<evidence type="ECO:0000256" key="1">
    <source>
        <dbReference type="ARBA" id="ARBA00005188"/>
    </source>
</evidence>
<dbReference type="PANTHER" id="PTHR23090">
    <property type="entry name" value="NH 3 /GLUTAMINE-DEPENDENT NAD + SYNTHETASE"/>
    <property type="match status" value="1"/>
</dbReference>
<feature type="binding site" evidence="7">
    <location>
        <position position="192"/>
    </location>
    <ligand>
        <name>L-glutamine</name>
        <dbReference type="ChEBI" id="CHEBI:58359"/>
    </ligand>
</feature>
<dbReference type="PIRSF" id="PIRSF006630">
    <property type="entry name" value="NADS_GAT"/>
    <property type="match status" value="1"/>
</dbReference>
<dbReference type="SUPFAM" id="SSF56317">
    <property type="entry name" value="Carbon-nitrogen hydrolase"/>
    <property type="match status" value="1"/>
</dbReference>
<dbReference type="NCBIfam" id="NF010588">
    <property type="entry name" value="PRK13981.1"/>
    <property type="match status" value="1"/>
</dbReference>
<keyword evidence="12" id="KW-1185">Reference proteome</keyword>
<sequence length="549" mass="60206">MKIALLQLNWTVGDLEGNIKLILDGVDKAVERGAKICVTSELALTGYPPRDLLLNSDFVLRCRNAVSELSRKIPDDIALIVGGVDINHEGCGNPLRNAAWLIERGGVPRVFYKWLLPTYDVFDEQRYFEPSEECNFFVFDGVRIGVTICEDVWNDRENGTNTRYGSNPLPAIMENKPDVLINLSASPFNIGKQLVREKMLSSIASKYKVPVVYANQVGGNDDLVFDGRSCAFDAQGTLIARGKSFQEDVVIVNVKSGTGKIEEDDFCEESEAWNAMVLGLHDYLAKTGFKKVVLGLSGGIDSALTAAVAAEALGPENVLGVLMPSPYSSKGSIDDSLELVQNLGIKSITIPIQELMQNFEKALAPAFAGLPENVTEENIQSRIRGNLVMAISNKMGALLVTTGNKSELAVGYCTIYGDMAGGLAVISDLYKTLVFRVCRWLNEQGMGDVIPVATIEKPPSAELRPGQKDEDSLPPYEVLDRIIELRVEHHMSEIEILKETGFDPEIVQGILRLIKISEFKRKQAAPGLKITSRAFGTGWRMPIACRFTG</sequence>
<feature type="active site" description="Proton acceptor; for glutaminase activity" evidence="7">
    <location>
        <position position="41"/>
    </location>
</feature>
<dbReference type="OrthoDB" id="9799210at2"/>
<keyword evidence="6 7" id="KW-0520">NAD</keyword>
<organism evidence="11 12">
    <name type="scientific">Maridesulfovibrio ferrireducens</name>
    <dbReference type="NCBI Taxonomy" id="246191"/>
    <lineage>
        <taxon>Bacteria</taxon>
        <taxon>Pseudomonadati</taxon>
        <taxon>Thermodesulfobacteriota</taxon>
        <taxon>Desulfovibrionia</taxon>
        <taxon>Desulfovibrionales</taxon>
        <taxon>Desulfovibrionaceae</taxon>
        <taxon>Maridesulfovibrio</taxon>
    </lineage>
</organism>
<feature type="active site" description="Nucleophile; for glutaminase activity" evidence="7">
    <location>
        <position position="149"/>
    </location>
</feature>
<dbReference type="CDD" id="cd07570">
    <property type="entry name" value="GAT_Gln-NAD-synth"/>
    <property type="match status" value="1"/>
</dbReference>
<dbReference type="GO" id="GO:0005737">
    <property type="term" value="C:cytoplasm"/>
    <property type="evidence" value="ECO:0007669"/>
    <property type="project" value="InterPro"/>
</dbReference>
<feature type="binding site" evidence="7">
    <location>
        <position position="378"/>
    </location>
    <ligand>
        <name>deamido-NAD(+)</name>
        <dbReference type="ChEBI" id="CHEBI:58437"/>
        <note>ligand shared between two neighboring subunits</note>
    </ligand>
</feature>
<dbReference type="UniPathway" id="UPA00253">
    <property type="reaction ID" value="UER00334"/>
</dbReference>
<evidence type="ECO:0000256" key="3">
    <source>
        <dbReference type="ARBA" id="ARBA00022598"/>
    </source>
</evidence>
<dbReference type="RefSeq" id="WP_092162308.1">
    <property type="nucleotide sequence ID" value="NZ_FNGA01000004.1"/>
</dbReference>
<feature type="binding site" evidence="7">
    <location>
        <position position="407"/>
    </location>
    <ligand>
        <name>deamido-NAD(+)</name>
        <dbReference type="ChEBI" id="CHEBI:58437"/>
        <note>ligand shared between two neighboring subunits</note>
    </ligand>
</feature>
<evidence type="ECO:0000256" key="4">
    <source>
        <dbReference type="ARBA" id="ARBA00022741"/>
    </source>
</evidence>
<keyword evidence="3 7" id="KW-0436">Ligase</keyword>
<dbReference type="NCBIfam" id="TIGR00552">
    <property type="entry name" value="nadE"/>
    <property type="match status" value="1"/>
</dbReference>
<keyword evidence="5 7" id="KW-0067">ATP-binding</keyword>
<feature type="domain" description="CN hydrolase" evidence="10">
    <location>
        <begin position="1"/>
        <end position="256"/>
    </location>
</feature>